<accession>A0A4Z1JNX9</accession>
<name>A0A4Z1JNX9_9HELO</name>
<organism evidence="2 3">
    <name type="scientific">Botrytis elliptica</name>
    <dbReference type="NCBI Taxonomy" id="278938"/>
    <lineage>
        <taxon>Eukaryota</taxon>
        <taxon>Fungi</taxon>
        <taxon>Dikarya</taxon>
        <taxon>Ascomycota</taxon>
        <taxon>Pezizomycotina</taxon>
        <taxon>Leotiomycetes</taxon>
        <taxon>Helotiales</taxon>
        <taxon>Sclerotiniaceae</taxon>
        <taxon>Botrytis</taxon>
    </lineage>
</organism>
<keyword evidence="3" id="KW-1185">Reference proteome</keyword>
<feature type="compositionally biased region" description="Low complexity" evidence="1">
    <location>
        <begin position="1"/>
        <end position="15"/>
    </location>
</feature>
<protein>
    <submittedName>
        <fullName evidence="2">Uncharacterized protein</fullName>
    </submittedName>
</protein>
<comment type="caution">
    <text evidence="2">The sequence shown here is derived from an EMBL/GenBank/DDBJ whole genome shotgun (WGS) entry which is preliminary data.</text>
</comment>
<dbReference type="EMBL" id="PQXM01000209">
    <property type="protein sequence ID" value="TGO75499.1"/>
    <property type="molecule type" value="Genomic_DNA"/>
</dbReference>
<dbReference type="AlphaFoldDB" id="A0A4Z1JNX9"/>
<dbReference type="STRING" id="278938.A0A4Z1JNX9"/>
<evidence type="ECO:0000313" key="2">
    <source>
        <dbReference type="EMBL" id="TGO75499.1"/>
    </source>
</evidence>
<reference evidence="2 3" key="1">
    <citation type="submission" date="2017-12" db="EMBL/GenBank/DDBJ databases">
        <title>Comparative genomics of Botrytis spp.</title>
        <authorList>
            <person name="Valero-Jimenez C.A."/>
            <person name="Tapia P."/>
            <person name="Veloso J."/>
            <person name="Silva-Moreno E."/>
            <person name="Staats M."/>
            <person name="Valdes J.H."/>
            <person name="Van Kan J.A.L."/>
        </authorList>
    </citation>
    <scope>NUCLEOTIDE SEQUENCE [LARGE SCALE GENOMIC DNA]</scope>
    <source>
        <strain evidence="2 3">Be9601</strain>
    </source>
</reference>
<proteinExistence type="predicted"/>
<feature type="compositionally biased region" description="Polar residues" evidence="1">
    <location>
        <begin position="35"/>
        <end position="51"/>
    </location>
</feature>
<feature type="region of interest" description="Disordered" evidence="1">
    <location>
        <begin position="1"/>
        <end position="51"/>
    </location>
</feature>
<dbReference type="Proteomes" id="UP000297229">
    <property type="component" value="Unassembled WGS sequence"/>
</dbReference>
<evidence type="ECO:0000313" key="3">
    <source>
        <dbReference type="Proteomes" id="UP000297229"/>
    </source>
</evidence>
<sequence>MSSDSSRKSSMSHWSSIERRRKRQLSFQEERTPYMTASISSPKNFSRPATQVQADRVQTQAHSTPSMDFGPYEDSKFEDRRKLPFEVQWSISFRMFRTLENAIFNFTKKWAPNALAMNDFISGKKVELNFWERFLATPIVNPIAFESPGSIPRFHQLLDRLKEVRHTFVHRKEPPVLYLERMLADGIELTTMIGDETRAHKLDQIYQMVHYMASLLRDQISNETKTILEDRLQAGRRAQDMSIDWLETNRLKKQEIEIKRDLTHDTAGFEAFLKLEVFVFSEVLSRVGWYGDDWYLSVF</sequence>
<evidence type="ECO:0000256" key="1">
    <source>
        <dbReference type="SAM" id="MobiDB-lite"/>
    </source>
</evidence>
<gene>
    <name evidence="2" type="ORF">BELL_0210g00150</name>
</gene>